<dbReference type="Gene3D" id="2.60.40.1090">
    <property type="entry name" value="Fimbrial-type adhesion domain"/>
    <property type="match status" value="1"/>
</dbReference>
<dbReference type="PANTHER" id="PTHR33420:SF3">
    <property type="entry name" value="FIMBRIAL SUBUNIT ELFA"/>
    <property type="match status" value="1"/>
</dbReference>
<evidence type="ECO:0000256" key="3">
    <source>
        <dbReference type="ARBA" id="ARBA00022729"/>
    </source>
</evidence>
<proteinExistence type="inferred from homology"/>
<comment type="caution">
    <text evidence="6">The sequence shown here is derived from an EMBL/GenBank/DDBJ whole genome shotgun (WGS) entry which is preliminary data.</text>
</comment>
<organism evidence="6 7">
    <name type="scientific">Chromobacterium haemolyticum</name>
    <dbReference type="NCBI Taxonomy" id="394935"/>
    <lineage>
        <taxon>Bacteria</taxon>
        <taxon>Pseudomonadati</taxon>
        <taxon>Pseudomonadota</taxon>
        <taxon>Betaproteobacteria</taxon>
        <taxon>Neisseriales</taxon>
        <taxon>Chromobacteriaceae</taxon>
        <taxon>Chromobacterium</taxon>
    </lineage>
</organism>
<sequence>MKKLVTVLAAGLSFYAAGALAADGTITINGNIVANTCTINSTGGASFTVTLPTVGVSSLATAGQTAGSTPFSINLSNCPATLKNAVTHFEIGPTVDAATGNLKNAGAATNVEVQLLNNTLQAINLANNTNSQIVPISSGTATLNYYAQYIATGGAAGAGAVNTSVQYSMTYQ</sequence>
<evidence type="ECO:0000313" key="7">
    <source>
        <dbReference type="Proteomes" id="UP000192721"/>
    </source>
</evidence>
<feature type="signal peptide" evidence="5">
    <location>
        <begin position="1"/>
        <end position="21"/>
    </location>
</feature>
<evidence type="ECO:0008006" key="8">
    <source>
        <dbReference type="Google" id="ProtNLM"/>
    </source>
</evidence>
<dbReference type="EMBL" id="MUKV01000003">
    <property type="protein sequence ID" value="OQS43092.1"/>
    <property type="molecule type" value="Genomic_DNA"/>
</dbReference>
<dbReference type="Proteomes" id="UP000192721">
    <property type="component" value="Unassembled WGS sequence"/>
</dbReference>
<dbReference type="InterPro" id="IPR050263">
    <property type="entry name" value="Bact_Fimbrial_Adh_Pro"/>
</dbReference>
<accession>A0A1W0D8C0</accession>
<evidence type="ECO:0000256" key="5">
    <source>
        <dbReference type="SAM" id="SignalP"/>
    </source>
</evidence>
<evidence type="ECO:0000313" key="6">
    <source>
        <dbReference type="EMBL" id="OQS43092.1"/>
    </source>
</evidence>
<name>A0A1W0D8C0_9NEIS</name>
<dbReference type="AlphaFoldDB" id="A0A1W0D8C0"/>
<dbReference type="GO" id="GO:0009289">
    <property type="term" value="C:pilus"/>
    <property type="evidence" value="ECO:0007669"/>
    <property type="project" value="UniProtKB-SubCell"/>
</dbReference>
<dbReference type="InterPro" id="IPR039458">
    <property type="entry name" value="FimA-like"/>
</dbReference>
<dbReference type="GO" id="GO:0043709">
    <property type="term" value="P:cell adhesion involved in single-species biofilm formation"/>
    <property type="evidence" value="ECO:0007669"/>
    <property type="project" value="TreeGrafter"/>
</dbReference>
<keyword evidence="3 5" id="KW-0732">Signal</keyword>
<comment type="subcellular location">
    <subcellularLocation>
        <location evidence="1">Fimbrium</location>
    </subcellularLocation>
</comment>
<dbReference type="PANTHER" id="PTHR33420">
    <property type="entry name" value="FIMBRIAL SUBUNIT ELFA-RELATED"/>
    <property type="match status" value="1"/>
</dbReference>
<dbReference type="SUPFAM" id="SSF49401">
    <property type="entry name" value="Bacterial adhesins"/>
    <property type="match status" value="1"/>
</dbReference>
<keyword evidence="4" id="KW-0281">Fimbrium</keyword>
<evidence type="ECO:0000256" key="4">
    <source>
        <dbReference type="ARBA" id="ARBA00023263"/>
    </source>
</evidence>
<dbReference type="InterPro" id="IPR036937">
    <property type="entry name" value="Adhesion_dom_fimbrial_sf"/>
</dbReference>
<evidence type="ECO:0000256" key="1">
    <source>
        <dbReference type="ARBA" id="ARBA00004561"/>
    </source>
</evidence>
<gene>
    <name evidence="6" type="ORF">B0T45_03745</name>
</gene>
<dbReference type="RefSeq" id="WP_043641656.1">
    <property type="nucleotide sequence ID" value="NZ_CP109905.1"/>
</dbReference>
<protein>
    <recommendedName>
        <fullName evidence="8">Fimbrial protein</fullName>
    </recommendedName>
</protein>
<feature type="chain" id="PRO_5010667880" description="Fimbrial protein" evidence="5">
    <location>
        <begin position="22"/>
        <end position="172"/>
    </location>
</feature>
<dbReference type="Pfam" id="PF16970">
    <property type="entry name" value="FimA"/>
    <property type="match status" value="1"/>
</dbReference>
<dbReference type="InterPro" id="IPR008966">
    <property type="entry name" value="Adhesion_dom_sf"/>
</dbReference>
<evidence type="ECO:0000256" key="2">
    <source>
        <dbReference type="ARBA" id="ARBA00006671"/>
    </source>
</evidence>
<comment type="similarity">
    <text evidence="2">Belongs to the fimbrial protein family.</text>
</comment>
<reference evidence="6 7" key="1">
    <citation type="submission" date="2017-02" db="EMBL/GenBank/DDBJ databases">
        <title>Chromobacterium haemolyticum H5244.</title>
        <authorList>
            <person name="Gulvik C.A."/>
        </authorList>
    </citation>
    <scope>NUCLEOTIDE SEQUENCE [LARGE SCALE GENOMIC DNA]</scope>
    <source>
        <strain evidence="6 7">H5244</strain>
    </source>
</reference>